<dbReference type="GO" id="GO:0019265">
    <property type="term" value="P:glycine biosynthetic process, by transamination of glyoxylate"/>
    <property type="evidence" value="ECO:0007669"/>
    <property type="project" value="TreeGrafter"/>
</dbReference>
<dbReference type="Gene3D" id="3.40.640.10">
    <property type="entry name" value="Type I PLP-dependent aspartate aminotransferase-like (Major domain)"/>
    <property type="match status" value="1"/>
</dbReference>
<dbReference type="AlphaFoldDB" id="X1SZD4"/>
<evidence type="ECO:0000259" key="3">
    <source>
        <dbReference type="Pfam" id="PF00266"/>
    </source>
</evidence>
<dbReference type="GO" id="GO:0005777">
    <property type="term" value="C:peroxisome"/>
    <property type="evidence" value="ECO:0007669"/>
    <property type="project" value="TreeGrafter"/>
</dbReference>
<protein>
    <recommendedName>
        <fullName evidence="3">Aminotransferase class V domain-containing protein</fullName>
    </recommendedName>
</protein>
<sequence>MKKDFLMIAGPMPLHPEVLASLSQPIIGHRSKDFSEIFLQTVELVKKVFKTNNQILILPCSGTGGLEAVISNLMSPGDKILVCVNGYFGERFKIMMLAYSIKPIILEKDWGKPINTDDIISILIKDPEIKSVFIVHNETSTGVISNIKEISKEIKKLDPNILLIIDAVSSL</sequence>
<dbReference type="GO" id="GO:0008453">
    <property type="term" value="F:alanine-glyoxylate transaminase activity"/>
    <property type="evidence" value="ECO:0007669"/>
    <property type="project" value="TreeGrafter"/>
</dbReference>
<organism evidence="4">
    <name type="scientific">marine sediment metagenome</name>
    <dbReference type="NCBI Taxonomy" id="412755"/>
    <lineage>
        <taxon>unclassified sequences</taxon>
        <taxon>metagenomes</taxon>
        <taxon>ecological metagenomes</taxon>
    </lineage>
</organism>
<dbReference type="SUPFAM" id="SSF53383">
    <property type="entry name" value="PLP-dependent transferases"/>
    <property type="match status" value="1"/>
</dbReference>
<keyword evidence="2" id="KW-0663">Pyridoxal phosphate</keyword>
<dbReference type="InterPro" id="IPR000192">
    <property type="entry name" value="Aminotrans_V_dom"/>
</dbReference>
<dbReference type="PANTHER" id="PTHR21152:SF40">
    <property type="entry name" value="ALANINE--GLYOXYLATE AMINOTRANSFERASE"/>
    <property type="match status" value="1"/>
</dbReference>
<dbReference type="GO" id="GO:0004760">
    <property type="term" value="F:L-serine-pyruvate transaminase activity"/>
    <property type="evidence" value="ECO:0007669"/>
    <property type="project" value="TreeGrafter"/>
</dbReference>
<name>X1SZD4_9ZZZZ</name>
<dbReference type="PANTHER" id="PTHR21152">
    <property type="entry name" value="AMINOTRANSFERASE CLASS V"/>
    <property type="match status" value="1"/>
</dbReference>
<feature type="domain" description="Aminotransferase class V" evidence="3">
    <location>
        <begin position="28"/>
        <end position="170"/>
    </location>
</feature>
<comment type="caution">
    <text evidence="4">The sequence shown here is derived from an EMBL/GenBank/DDBJ whole genome shotgun (WGS) entry which is preliminary data.</text>
</comment>
<reference evidence="4" key="1">
    <citation type="journal article" date="2014" name="Front. Microbiol.">
        <title>High frequency of phylogenetically diverse reductive dehalogenase-homologous genes in deep subseafloor sedimentary metagenomes.</title>
        <authorList>
            <person name="Kawai M."/>
            <person name="Futagami T."/>
            <person name="Toyoda A."/>
            <person name="Takaki Y."/>
            <person name="Nishi S."/>
            <person name="Hori S."/>
            <person name="Arai W."/>
            <person name="Tsubouchi T."/>
            <person name="Morono Y."/>
            <person name="Uchiyama I."/>
            <person name="Ito T."/>
            <person name="Fujiyama A."/>
            <person name="Inagaki F."/>
            <person name="Takami H."/>
        </authorList>
    </citation>
    <scope>NUCLEOTIDE SEQUENCE</scope>
    <source>
        <strain evidence="4">Expedition CK06-06</strain>
    </source>
</reference>
<feature type="non-terminal residue" evidence="4">
    <location>
        <position position="171"/>
    </location>
</feature>
<proteinExistence type="predicted"/>
<comment type="cofactor">
    <cofactor evidence="1">
        <name>pyridoxal 5'-phosphate</name>
        <dbReference type="ChEBI" id="CHEBI:597326"/>
    </cofactor>
</comment>
<dbReference type="EMBL" id="BARW01010807">
    <property type="protein sequence ID" value="GAI80710.1"/>
    <property type="molecule type" value="Genomic_DNA"/>
</dbReference>
<dbReference type="InterPro" id="IPR015421">
    <property type="entry name" value="PyrdxlP-dep_Trfase_major"/>
</dbReference>
<evidence type="ECO:0000256" key="2">
    <source>
        <dbReference type="ARBA" id="ARBA00022898"/>
    </source>
</evidence>
<accession>X1SZD4</accession>
<dbReference type="InterPro" id="IPR015424">
    <property type="entry name" value="PyrdxlP-dep_Trfase"/>
</dbReference>
<gene>
    <name evidence="4" type="ORF">S12H4_21104</name>
</gene>
<dbReference type="Pfam" id="PF00266">
    <property type="entry name" value="Aminotran_5"/>
    <property type="match status" value="1"/>
</dbReference>
<evidence type="ECO:0000313" key="4">
    <source>
        <dbReference type="EMBL" id="GAI80710.1"/>
    </source>
</evidence>
<evidence type="ECO:0000256" key="1">
    <source>
        <dbReference type="ARBA" id="ARBA00001933"/>
    </source>
</evidence>